<evidence type="ECO:0000256" key="1">
    <source>
        <dbReference type="SAM" id="Phobius"/>
    </source>
</evidence>
<keyword evidence="1" id="KW-1133">Transmembrane helix</keyword>
<dbReference type="AlphaFoldDB" id="A0A7H0LEK1"/>
<name>A0A7H0LEK1_9SPHN</name>
<evidence type="ECO:0000313" key="3">
    <source>
        <dbReference type="Proteomes" id="UP000516148"/>
    </source>
</evidence>
<reference evidence="2 3" key="1">
    <citation type="submission" date="2020-09" db="EMBL/GenBank/DDBJ databases">
        <title>Sphingomonas sp., a new species isolated from pork steak.</title>
        <authorList>
            <person name="Heidler von Heilborn D."/>
        </authorList>
    </citation>
    <scope>NUCLEOTIDE SEQUENCE [LARGE SCALE GENOMIC DNA]</scope>
    <source>
        <strain evidence="3">S8-3T</strain>
    </source>
</reference>
<dbReference type="KEGG" id="spap:H3Z74_15150"/>
<feature type="transmembrane region" description="Helical" evidence="1">
    <location>
        <begin position="6"/>
        <end position="27"/>
    </location>
</feature>
<keyword evidence="1" id="KW-0472">Membrane</keyword>
<protein>
    <submittedName>
        <fullName evidence="2">Uncharacterized protein</fullName>
    </submittedName>
</protein>
<dbReference type="Proteomes" id="UP000516148">
    <property type="component" value="Chromosome"/>
</dbReference>
<keyword evidence="3" id="KW-1185">Reference proteome</keyword>
<dbReference type="EMBL" id="CP061038">
    <property type="protein sequence ID" value="QNQ08104.1"/>
    <property type="molecule type" value="Genomic_DNA"/>
</dbReference>
<keyword evidence="1" id="KW-0812">Transmembrane</keyword>
<gene>
    <name evidence="2" type="ORF">H3Z74_15150</name>
</gene>
<evidence type="ECO:0000313" key="2">
    <source>
        <dbReference type="EMBL" id="QNQ08104.1"/>
    </source>
</evidence>
<proteinExistence type="predicted"/>
<feature type="transmembrane region" description="Helical" evidence="1">
    <location>
        <begin position="36"/>
        <end position="60"/>
    </location>
</feature>
<dbReference type="RefSeq" id="WP_187760434.1">
    <property type="nucleotide sequence ID" value="NZ_CP061038.1"/>
</dbReference>
<organism evidence="2 3">
    <name type="scientific">Sphingomonas alpina</name>
    <dbReference type="NCBI Taxonomy" id="653931"/>
    <lineage>
        <taxon>Bacteria</taxon>
        <taxon>Pseudomonadati</taxon>
        <taxon>Pseudomonadota</taxon>
        <taxon>Alphaproteobacteria</taxon>
        <taxon>Sphingomonadales</taxon>
        <taxon>Sphingomonadaceae</taxon>
        <taxon>Sphingomonas</taxon>
    </lineage>
</organism>
<sequence length="66" mass="6940">MTLQIAIMYAVALLFSLIGAGLLLALLRPAGPAKVYVFRMVGIMAVALGVVLAMSATAMWRWSAAS</sequence>
<accession>A0A7H0LEK1</accession>